<feature type="region of interest" description="Disordered" evidence="1">
    <location>
        <begin position="148"/>
        <end position="176"/>
    </location>
</feature>
<keyword evidence="4" id="KW-1185">Reference proteome</keyword>
<keyword evidence="2" id="KW-1133">Transmembrane helix</keyword>
<keyword evidence="2" id="KW-0812">Transmembrane</keyword>
<evidence type="ECO:0000256" key="1">
    <source>
        <dbReference type="SAM" id="MobiDB-lite"/>
    </source>
</evidence>
<sequence length="330" mass="36522">MEHSSSSMFTNASRVTILGGQFTITNTVSPPSGRNVSLDGISDYYDPGNYEESQPWGGLDPYCQTIKQQFTVKLMGWISRLKRAVKATYTIYSRQGWINALRKQWRQFSDSGRLSLWAHYANCLLWVLFVLYILNTIFTIAVFGMPKDPPSDSSDLSTRRPPGQEPFRNSQATLPPSSCAIINDDTTYIFTQDTEGNLVVHYGEGYAFDDYVSTTVVSANSVAKGTPIACVLVDYTPPIRVYFLTPAQSGHANILNELVLDLAVANPLIIPVLGGVAVPMYSRYLYAIADSGQPRVGFQMRSLLSRSLHPRSAGTIRIARWHSSIASGNQ</sequence>
<dbReference type="Proteomes" id="UP000284706">
    <property type="component" value="Unassembled WGS sequence"/>
</dbReference>
<proteinExistence type="predicted"/>
<name>A0A409VRK1_9AGAR</name>
<reference evidence="3 4" key="1">
    <citation type="journal article" date="2018" name="Evol. Lett.">
        <title>Horizontal gene cluster transfer increased hallucinogenic mushroom diversity.</title>
        <authorList>
            <person name="Reynolds H.T."/>
            <person name="Vijayakumar V."/>
            <person name="Gluck-Thaler E."/>
            <person name="Korotkin H.B."/>
            <person name="Matheny P.B."/>
            <person name="Slot J.C."/>
        </authorList>
    </citation>
    <scope>NUCLEOTIDE SEQUENCE [LARGE SCALE GENOMIC DNA]</scope>
    <source>
        <strain evidence="3 4">SRW20</strain>
    </source>
</reference>
<protein>
    <submittedName>
        <fullName evidence="3">Uncharacterized protein</fullName>
    </submittedName>
</protein>
<accession>A0A409VRK1</accession>
<dbReference type="EMBL" id="NHYE01005585">
    <property type="protein sequence ID" value="PPQ68915.1"/>
    <property type="molecule type" value="Genomic_DNA"/>
</dbReference>
<evidence type="ECO:0000313" key="4">
    <source>
        <dbReference type="Proteomes" id="UP000284706"/>
    </source>
</evidence>
<gene>
    <name evidence="3" type="ORF">CVT26_001852</name>
</gene>
<evidence type="ECO:0000313" key="3">
    <source>
        <dbReference type="EMBL" id="PPQ68915.1"/>
    </source>
</evidence>
<evidence type="ECO:0000256" key="2">
    <source>
        <dbReference type="SAM" id="Phobius"/>
    </source>
</evidence>
<dbReference type="InParanoid" id="A0A409VRK1"/>
<dbReference type="OrthoDB" id="10522359at2759"/>
<organism evidence="3 4">
    <name type="scientific">Gymnopilus dilepis</name>
    <dbReference type="NCBI Taxonomy" id="231916"/>
    <lineage>
        <taxon>Eukaryota</taxon>
        <taxon>Fungi</taxon>
        <taxon>Dikarya</taxon>
        <taxon>Basidiomycota</taxon>
        <taxon>Agaricomycotina</taxon>
        <taxon>Agaricomycetes</taxon>
        <taxon>Agaricomycetidae</taxon>
        <taxon>Agaricales</taxon>
        <taxon>Agaricineae</taxon>
        <taxon>Hymenogastraceae</taxon>
        <taxon>Gymnopilus</taxon>
    </lineage>
</organism>
<feature type="transmembrane region" description="Helical" evidence="2">
    <location>
        <begin position="123"/>
        <end position="145"/>
    </location>
</feature>
<dbReference type="AlphaFoldDB" id="A0A409VRK1"/>
<feature type="compositionally biased region" description="Polar residues" evidence="1">
    <location>
        <begin position="167"/>
        <end position="176"/>
    </location>
</feature>
<keyword evidence="2" id="KW-0472">Membrane</keyword>
<comment type="caution">
    <text evidence="3">The sequence shown here is derived from an EMBL/GenBank/DDBJ whole genome shotgun (WGS) entry which is preliminary data.</text>
</comment>